<dbReference type="EMBL" id="JH658433">
    <property type="protein sequence ID" value="EXK80927.1"/>
    <property type="molecule type" value="Genomic_DNA"/>
</dbReference>
<keyword evidence="2" id="KW-1185">Reference proteome</keyword>
<name>X0CE63_FUSOX</name>
<dbReference type="HOGENOM" id="CLU_2776046_0_0_1"/>
<gene>
    <name evidence="1" type="ORF">FOQG_14615</name>
</gene>
<evidence type="ECO:0000313" key="1">
    <source>
        <dbReference type="EMBL" id="EXK80927.1"/>
    </source>
</evidence>
<accession>X0CE63</accession>
<protein>
    <submittedName>
        <fullName evidence="1">Uncharacterized protein</fullName>
    </submittedName>
</protein>
<dbReference type="Proteomes" id="UP000030663">
    <property type="component" value="Unassembled WGS sequence"/>
</dbReference>
<proteinExistence type="predicted"/>
<dbReference type="AlphaFoldDB" id="X0CE63"/>
<reference evidence="1 2" key="1">
    <citation type="submission" date="2011-11" db="EMBL/GenBank/DDBJ databases">
        <title>The Genome Sequence of Fusarium oxysporum PHW815.</title>
        <authorList>
            <consortium name="The Broad Institute Genome Sequencing Platform"/>
            <person name="Ma L.-J."/>
            <person name="Gale L.R."/>
            <person name="Schwartz D.C."/>
            <person name="Zhou S."/>
            <person name="Corby-Kistler H."/>
            <person name="Young S.K."/>
            <person name="Zeng Q."/>
            <person name="Gargeya S."/>
            <person name="Fitzgerald M."/>
            <person name="Haas B."/>
            <person name="Abouelleil A."/>
            <person name="Alvarado L."/>
            <person name="Arachchi H.M."/>
            <person name="Berlin A."/>
            <person name="Brown A."/>
            <person name="Chapman S.B."/>
            <person name="Chen Z."/>
            <person name="Dunbar C."/>
            <person name="Freedman E."/>
            <person name="Gearin G."/>
            <person name="Goldberg J."/>
            <person name="Griggs A."/>
            <person name="Gujja S."/>
            <person name="Heiman D."/>
            <person name="Howarth C."/>
            <person name="Larson L."/>
            <person name="Lui A."/>
            <person name="MacDonald P.J.P."/>
            <person name="Montmayeur A."/>
            <person name="Murphy C."/>
            <person name="Neiman D."/>
            <person name="Pearson M."/>
            <person name="Priest M."/>
            <person name="Roberts A."/>
            <person name="Saif S."/>
            <person name="Shea T."/>
            <person name="Shenoy N."/>
            <person name="Sisk P."/>
            <person name="Stolte C."/>
            <person name="Sykes S."/>
            <person name="Wortman J."/>
            <person name="Nusbaum C."/>
            <person name="Birren B."/>
        </authorList>
    </citation>
    <scope>NUCLEOTIDE SEQUENCE [LARGE SCALE GENOMIC DNA]</scope>
    <source>
        <strain evidence="1 2">54005</strain>
    </source>
</reference>
<evidence type="ECO:0000313" key="2">
    <source>
        <dbReference type="Proteomes" id="UP000030663"/>
    </source>
</evidence>
<sequence>MSIEAEKAPLLAWLAKASVKGSLGRKSEEKEAIYSRYQEISGGHRLGVGGGTGCRGHFDWLPTLVVTRW</sequence>
<organism evidence="1 2">
    <name type="scientific">Fusarium oxysporum f. sp. raphani 54005</name>
    <dbReference type="NCBI Taxonomy" id="1089458"/>
    <lineage>
        <taxon>Eukaryota</taxon>
        <taxon>Fungi</taxon>
        <taxon>Dikarya</taxon>
        <taxon>Ascomycota</taxon>
        <taxon>Pezizomycotina</taxon>
        <taxon>Sordariomycetes</taxon>
        <taxon>Hypocreomycetidae</taxon>
        <taxon>Hypocreales</taxon>
        <taxon>Nectriaceae</taxon>
        <taxon>Fusarium</taxon>
        <taxon>Fusarium oxysporum species complex</taxon>
    </lineage>
</organism>